<evidence type="ECO:0000256" key="1">
    <source>
        <dbReference type="SAM" id="Coils"/>
    </source>
</evidence>
<protein>
    <submittedName>
        <fullName evidence="2">Uncharacterized protein</fullName>
    </submittedName>
</protein>
<feature type="coiled-coil region" evidence="1">
    <location>
        <begin position="115"/>
        <end position="145"/>
    </location>
</feature>
<dbReference type="Proteomes" id="UP000641954">
    <property type="component" value="Unassembled WGS sequence"/>
</dbReference>
<dbReference type="EMBL" id="JACJSK010000117">
    <property type="protein sequence ID" value="MBD2547954.1"/>
    <property type="molecule type" value="Genomic_DNA"/>
</dbReference>
<proteinExistence type="predicted"/>
<keyword evidence="1" id="KW-0175">Coiled coil</keyword>
<keyword evidence="3" id="KW-1185">Reference proteome</keyword>
<gene>
    <name evidence="2" type="ORF">H6G72_29885</name>
</gene>
<comment type="caution">
    <text evidence="2">The sequence shown here is derived from an EMBL/GenBank/DDBJ whole genome shotgun (WGS) entry which is preliminary data.</text>
</comment>
<evidence type="ECO:0000313" key="2">
    <source>
        <dbReference type="EMBL" id="MBD2547954.1"/>
    </source>
</evidence>
<sequence>MYEIVKPCPKKIIPPKELKDFHPDINAETVLLEEVFYHKENHRLGQHQDVLSADYYGKLENQQYQDHTAYLGQRYICKTNNLIQLEHEINCLKISLIKSIRSHQETLEEKLKQGMDFLQEQSQKINDLSAQLEAEILKFQSLAREVNQDYHALQNYQHQSKESSSQLERIRPANIWEIRSSLIPRVVKQGNQFILTTKPVEEVAADNPENRVKKAQQRQKALECWLEAKRQRIIQDFSSP</sequence>
<organism evidence="2 3">
    <name type="scientific">Planktothricoides raciborskii FACHB-1370</name>
    <dbReference type="NCBI Taxonomy" id="2949576"/>
    <lineage>
        <taxon>Bacteria</taxon>
        <taxon>Bacillati</taxon>
        <taxon>Cyanobacteriota</taxon>
        <taxon>Cyanophyceae</taxon>
        <taxon>Oscillatoriophycideae</taxon>
        <taxon>Oscillatoriales</taxon>
        <taxon>Oscillatoriaceae</taxon>
        <taxon>Planktothricoides</taxon>
    </lineage>
</organism>
<evidence type="ECO:0000313" key="3">
    <source>
        <dbReference type="Proteomes" id="UP000641954"/>
    </source>
</evidence>
<dbReference type="RefSeq" id="WP_054466046.1">
    <property type="nucleotide sequence ID" value="NZ_JACJSK010000117.1"/>
</dbReference>
<accession>A0ABR8EM30</accession>
<name>A0ABR8EM30_9CYAN</name>
<reference evidence="2 3" key="1">
    <citation type="journal article" date="2020" name="ISME J.">
        <title>Comparative genomics reveals insights into cyanobacterial evolution and habitat adaptation.</title>
        <authorList>
            <person name="Chen M.Y."/>
            <person name="Teng W.K."/>
            <person name="Zhao L."/>
            <person name="Hu C.X."/>
            <person name="Zhou Y.K."/>
            <person name="Han B.P."/>
            <person name="Song L.R."/>
            <person name="Shu W.S."/>
        </authorList>
    </citation>
    <scope>NUCLEOTIDE SEQUENCE [LARGE SCALE GENOMIC DNA]</scope>
    <source>
        <strain evidence="2 3">FACHB-1370</strain>
    </source>
</reference>